<dbReference type="InterPro" id="IPR027417">
    <property type="entry name" value="P-loop_NTPase"/>
</dbReference>
<feature type="domain" description="Nephrocystin 3-like N-terminal" evidence="2">
    <location>
        <begin position="51"/>
        <end position="202"/>
    </location>
</feature>
<dbReference type="SUPFAM" id="SSF52540">
    <property type="entry name" value="P-loop containing nucleoside triphosphate hydrolases"/>
    <property type="match status" value="1"/>
</dbReference>
<dbReference type="Gene3D" id="3.40.50.300">
    <property type="entry name" value="P-loop containing nucleotide triphosphate hydrolases"/>
    <property type="match status" value="1"/>
</dbReference>
<dbReference type="HOGENOM" id="CLU_000288_6_10_1"/>
<dbReference type="Proteomes" id="UP000027222">
    <property type="component" value="Unassembled WGS sequence"/>
</dbReference>
<evidence type="ECO:0000256" key="1">
    <source>
        <dbReference type="ARBA" id="ARBA00022737"/>
    </source>
</evidence>
<dbReference type="Pfam" id="PF24883">
    <property type="entry name" value="NPHP3_N"/>
    <property type="match status" value="1"/>
</dbReference>
<feature type="non-terminal residue" evidence="3">
    <location>
        <position position="324"/>
    </location>
</feature>
<gene>
    <name evidence="3" type="ORF">GALMADRAFT_25087</name>
</gene>
<proteinExistence type="predicted"/>
<dbReference type="EMBL" id="KL142393">
    <property type="protein sequence ID" value="KDR71318.1"/>
    <property type="molecule type" value="Genomic_DNA"/>
</dbReference>
<dbReference type="InterPro" id="IPR056884">
    <property type="entry name" value="NPHP3-like_N"/>
</dbReference>
<keyword evidence="1" id="KW-0677">Repeat</keyword>
<sequence length="324" mass="36528">ELLQEHVAPAAFHNSGERLDPPKCHPNTRVAVQQKIMDWVMGLDVQALSALIIWLYGSAGVGKSAIAQSIAELCSVNGCLLATFFFSRTDPSRNHSRYFLATIAYQISTILPSTRPLILKAIDRDPLIFTRSLSTQFTALIIDPLQNLMDSGYIFELNSPRLVLVDGLDECLDRQTQVSIIDFISNASLRRQIPLKFLICSRPEYEISAALNSADLMSILTKVKLDDSFRPNDDIRVFFREKFDNIKQNHPLKQFIPSSWPGVEVIKSLVEKSSGQFIYASTVIKYVISPRHRPPDRLNVILNLRSAGRDLPFAELDALYMHIL</sequence>
<keyword evidence="4" id="KW-1185">Reference proteome</keyword>
<organism evidence="3 4">
    <name type="scientific">Galerina marginata (strain CBS 339.88)</name>
    <dbReference type="NCBI Taxonomy" id="685588"/>
    <lineage>
        <taxon>Eukaryota</taxon>
        <taxon>Fungi</taxon>
        <taxon>Dikarya</taxon>
        <taxon>Basidiomycota</taxon>
        <taxon>Agaricomycotina</taxon>
        <taxon>Agaricomycetes</taxon>
        <taxon>Agaricomycetidae</taxon>
        <taxon>Agaricales</taxon>
        <taxon>Agaricineae</taxon>
        <taxon>Strophariaceae</taxon>
        <taxon>Galerina</taxon>
    </lineage>
</organism>
<reference evidence="4" key="1">
    <citation type="journal article" date="2014" name="Proc. Natl. Acad. Sci. U.S.A.">
        <title>Extensive sampling of basidiomycete genomes demonstrates inadequacy of the white-rot/brown-rot paradigm for wood decay fungi.</title>
        <authorList>
            <person name="Riley R."/>
            <person name="Salamov A.A."/>
            <person name="Brown D.W."/>
            <person name="Nagy L.G."/>
            <person name="Floudas D."/>
            <person name="Held B.W."/>
            <person name="Levasseur A."/>
            <person name="Lombard V."/>
            <person name="Morin E."/>
            <person name="Otillar R."/>
            <person name="Lindquist E.A."/>
            <person name="Sun H."/>
            <person name="LaButti K.M."/>
            <person name="Schmutz J."/>
            <person name="Jabbour D."/>
            <person name="Luo H."/>
            <person name="Baker S.E."/>
            <person name="Pisabarro A.G."/>
            <person name="Walton J.D."/>
            <person name="Blanchette R.A."/>
            <person name="Henrissat B."/>
            <person name="Martin F."/>
            <person name="Cullen D."/>
            <person name="Hibbett D.S."/>
            <person name="Grigoriev I.V."/>
        </authorList>
    </citation>
    <scope>NUCLEOTIDE SEQUENCE [LARGE SCALE GENOMIC DNA]</scope>
    <source>
        <strain evidence="4">CBS 339.88</strain>
    </source>
</reference>
<accession>A0A067SX16</accession>
<feature type="non-terminal residue" evidence="3">
    <location>
        <position position="1"/>
    </location>
</feature>
<dbReference type="AlphaFoldDB" id="A0A067SX16"/>
<protein>
    <recommendedName>
        <fullName evidence="2">Nephrocystin 3-like N-terminal domain-containing protein</fullName>
    </recommendedName>
</protein>
<dbReference type="OrthoDB" id="4760524at2759"/>
<evidence type="ECO:0000313" key="4">
    <source>
        <dbReference type="Proteomes" id="UP000027222"/>
    </source>
</evidence>
<name>A0A067SX16_GALM3</name>
<evidence type="ECO:0000313" key="3">
    <source>
        <dbReference type="EMBL" id="KDR71318.1"/>
    </source>
</evidence>
<dbReference type="PANTHER" id="PTHR10039:SF14">
    <property type="entry name" value="NACHT DOMAIN-CONTAINING PROTEIN"/>
    <property type="match status" value="1"/>
</dbReference>
<dbReference type="PANTHER" id="PTHR10039">
    <property type="entry name" value="AMELOGENIN"/>
    <property type="match status" value="1"/>
</dbReference>
<evidence type="ECO:0000259" key="2">
    <source>
        <dbReference type="Pfam" id="PF24883"/>
    </source>
</evidence>